<gene>
    <name evidence="2" type="ORF">AXG93_4145s1010</name>
</gene>
<evidence type="ECO:0000313" key="3">
    <source>
        <dbReference type="Proteomes" id="UP000077202"/>
    </source>
</evidence>
<feature type="compositionally biased region" description="Basic and acidic residues" evidence="1">
    <location>
        <begin position="121"/>
        <end position="130"/>
    </location>
</feature>
<organism evidence="2 3">
    <name type="scientific">Marchantia polymorpha subsp. ruderalis</name>
    <dbReference type="NCBI Taxonomy" id="1480154"/>
    <lineage>
        <taxon>Eukaryota</taxon>
        <taxon>Viridiplantae</taxon>
        <taxon>Streptophyta</taxon>
        <taxon>Embryophyta</taxon>
        <taxon>Marchantiophyta</taxon>
        <taxon>Marchantiopsida</taxon>
        <taxon>Marchantiidae</taxon>
        <taxon>Marchantiales</taxon>
        <taxon>Marchantiaceae</taxon>
        <taxon>Marchantia</taxon>
    </lineage>
</organism>
<feature type="compositionally biased region" description="Acidic residues" evidence="1">
    <location>
        <begin position="67"/>
        <end position="76"/>
    </location>
</feature>
<protein>
    <submittedName>
        <fullName evidence="2">Uncharacterized protein</fullName>
    </submittedName>
</protein>
<keyword evidence="3" id="KW-1185">Reference proteome</keyword>
<reference evidence="2" key="1">
    <citation type="submission" date="2016-03" db="EMBL/GenBank/DDBJ databases">
        <title>Mechanisms controlling the formation of the plant cell surface in tip-growing cells are functionally conserved among land plants.</title>
        <authorList>
            <person name="Honkanen S."/>
            <person name="Jones V.A."/>
            <person name="Morieri G."/>
            <person name="Champion C."/>
            <person name="Hetherington A.J."/>
            <person name="Kelly S."/>
            <person name="Saint-Marcoux D."/>
            <person name="Proust H."/>
            <person name="Prescott H."/>
            <person name="Dolan L."/>
        </authorList>
    </citation>
    <scope>NUCLEOTIDE SEQUENCE [LARGE SCALE GENOMIC DNA]</scope>
    <source>
        <tissue evidence="2">Whole gametophyte</tissue>
    </source>
</reference>
<name>A0A176WPP3_MARPO</name>
<evidence type="ECO:0000256" key="1">
    <source>
        <dbReference type="SAM" id="MobiDB-lite"/>
    </source>
</evidence>
<feature type="region of interest" description="Disordered" evidence="1">
    <location>
        <begin position="49"/>
        <end position="130"/>
    </location>
</feature>
<dbReference type="AlphaFoldDB" id="A0A176WPP3"/>
<evidence type="ECO:0000313" key="2">
    <source>
        <dbReference type="EMBL" id="OAE34266.1"/>
    </source>
</evidence>
<feature type="compositionally biased region" description="Basic and acidic residues" evidence="1">
    <location>
        <begin position="50"/>
        <end position="66"/>
    </location>
</feature>
<comment type="caution">
    <text evidence="2">The sequence shown here is derived from an EMBL/GenBank/DDBJ whole genome shotgun (WGS) entry which is preliminary data.</text>
</comment>
<proteinExistence type="predicted"/>
<dbReference type="EMBL" id="LVLJ01000431">
    <property type="protein sequence ID" value="OAE34266.1"/>
    <property type="molecule type" value="Genomic_DNA"/>
</dbReference>
<dbReference type="Proteomes" id="UP000077202">
    <property type="component" value="Unassembled WGS sequence"/>
</dbReference>
<accession>A0A176WPP3</accession>
<feature type="compositionally biased region" description="Basic and acidic residues" evidence="1">
    <location>
        <begin position="94"/>
        <end position="105"/>
    </location>
</feature>
<sequence>MVTVPWGHGRNRWMHSCRKELEAKNSLCKSAALDMERWKGLNAWLPASRNLDDARGSSRPTFVHEDLADDDDEEGGVQEASVERERASSASKQAEPKGDRDRDWPGSEATDDNCTSGLDSDSERRGLECA</sequence>